<organism evidence="8 9">
    <name type="scientific">Croceitalea marina</name>
    <dbReference type="NCBI Taxonomy" id="1775166"/>
    <lineage>
        <taxon>Bacteria</taxon>
        <taxon>Pseudomonadati</taxon>
        <taxon>Bacteroidota</taxon>
        <taxon>Flavobacteriia</taxon>
        <taxon>Flavobacteriales</taxon>
        <taxon>Flavobacteriaceae</taxon>
        <taxon>Croceitalea</taxon>
    </lineage>
</organism>
<gene>
    <name evidence="8" type="ORF">ACFSQJ_18510</name>
</gene>
<evidence type="ECO:0000256" key="5">
    <source>
        <dbReference type="PROSITE-ProRule" id="PRU10141"/>
    </source>
</evidence>
<dbReference type="SMART" id="SM00220">
    <property type="entry name" value="S_TKc"/>
    <property type="match status" value="1"/>
</dbReference>
<dbReference type="PANTHER" id="PTHR24348">
    <property type="entry name" value="SERINE/THREONINE-PROTEIN KINASE UNC-51-RELATED"/>
    <property type="match status" value="1"/>
</dbReference>
<feature type="domain" description="Protein kinase" evidence="7">
    <location>
        <begin position="9"/>
        <end position="286"/>
    </location>
</feature>
<dbReference type="CDD" id="cd14014">
    <property type="entry name" value="STKc_PknB_like"/>
    <property type="match status" value="1"/>
</dbReference>
<accession>A0ABW5N098</accession>
<dbReference type="PANTHER" id="PTHR24348:SF22">
    <property type="entry name" value="NON-SPECIFIC SERINE_THREONINE PROTEIN KINASE"/>
    <property type="match status" value="1"/>
</dbReference>
<feature type="transmembrane region" description="Helical" evidence="6">
    <location>
        <begin position="597"/>
        <end position="618"/>
    </location>
</feature>
<feature type="binding site" evidence="5">
    <location>
        <position position="38"/>
    </location>
    <ligand>
        <name>ATP</name>
        <dbReference type="ChEBI" id="CHEBI:30616"/>
    </ligand>
</feature>
<dbReference type="InterPro" id="IPR008271">
    <property type="entry name" value="Ser/Thr_kinase_AS"/>
</dbReference>
<keyword evidence="6" id="KW-1133">Transmembrane helix</keyword>
<evidence type="ECO:0000313" key="8">
    <source>
        <dbReference type="EMBL" id="MFD2588925.1"/>
    </source>
</evidence>
<dbReference type="InterPro" id="IPR017441">
    <property type="entry name" value="Protein_kinase_ATP_BS"/>
</dbReference>
<feature type="transmembrane region" description="Helical" evidence="6">
    <location>
        <begin position="569"/>
        <end position="590"/>
    </location>
</feature>
<evidence type="ECO:0000256" key="2">
    <source>
        <dbReference type="ARBA" id="ARBA00022741"/>
    </source>
</evidence>
<keyword evidence="9" id="KW-1185">Reference proteome</keyword>
<dbReference type="PROSITE" id="PS00108">
    <property type="entry name" value="PROTEIN_KINASE_ST"/>
    <property type="match status" value="1"/>
</dbReference>
<keyword evidence="2 5" id="KW-0547">Nucleotide-binding</keyword>
<keyword evidence="1" id="KW-0808">Transferase</keyword>
<feature type="transmembrane region" description="Helical" evidence="6">
    <location>
        <begin position="429"/>
        <end position="449"/>
    </location>
</feature>
<dbReference type="InterPro" id="IPR000719">
    <property type="entry name" value="Prot_kinase_dom"/>
</dbReference>
<feature type="transmembrane region" description="Helical" evidence="6">
    <location>
        <begin position="502"/>
        <end position="521"/>
    </location>
</feature>
<evidence type="ECO:0000313" key="9">
    <source>
        <dbReference type="Proteomes" id="UP001597526"/>
    </source>
</evidence>
<comment type="caution">
    <text evidence="8">The sequence shown here is derived from an EMBL/GenBank/DDBJ whole genome shotgun (WGS) entry which is preliminary data.</text>
</comment>
<dbReference type="PROSITE" id="PS50011">
    <property type="entry name" value="PROTEIN_KINASE_DOM"/>
    <property type="match status" value="1"/>
</dbReference>
<feature type="transmembrane region" description="Helical" evidence="6">
    <location>
        <begin position="400"/>
        <end position="423"/>
    </location>
</feature>
<feature type="transmembrane region" description="Helical" evidence="6">
    <location>
        <begin position="528"/>
        <end position="549"/>
    </location>
</feature>
<dbReference type="PROSITE" id="PS00107">
    <property type="entry name" value="PROTEIN_KINASE_ATP"/>
    <property type="match status" value="1"/>
</dbReference>
<evidence type="ECO:0000256" key="4">
    <source>
        <dbReference type="ARBA" id="ARBA00022840"/>
    </source>
</evidence>
<evidence type="ECO:0000256" key="3">
    <source>
        <dbReference type="ARBA" id="ARBA00022777"/>
    </source>
</evidence>
<dbReference type="GO" id="GO:0004674">
    <property type="term" value="F:protein serine/threonine kinase activity"/>
    <property type="evidence" value="ECO:0007669"/>
    <property type="project" value="UniProtKB-KW"/>
</dbReference>
<dbReference type="Proteomes" id="UP001597526">
    <property type="component" value="Unassembled WGS sequence"/>
</dbReference>
<protein>
    <submittedName>
        <fullName evidence="8">Bifunctional serine/threonine protein kinase/MFS transporter</fullName>
    </submittedName>
</protein>
<keyword evidence="6" id="KW-0472">Membrane</keyword>
<name>A0ABW5N098_9FLAO</name>
<keyword evidence="6" id="KW-0812">Transmembrane</keyword>
<proteinExistence type="predicted"/>
<evidence type="ECO:0000256" key="6">
    <source>
        <dbReference type="SAM" id="Phobius"/>
    </source>
</evidence>
<feature type="transmembrane region" description="Helical" evidence="6">
    <location>
        <begin position="346"/>
        <end position="364"/>
    </location>
</feature>
<evidence type="ECO:0000256" key="1">
    <source>
        <dbReference type="ARBA" id="ARBA00022679"/>
    </source>
</evidence>
<keyword evidence="8" id="KW-0723">Serine/threonine-protein kinase</keyword>
<reference evidence="9" key="1">
    <citation type="journal article" date="2019" name="Int. J. Syst. Evol. Microbiol.">
        <title>The Global Catalogue of Microorganisms (GCM) 10K type strain sequencing project: providing services to taxonomists for standard genome sequencing and annotation.</title>
        <authorList>
            <consortium name="The Broad Institute Genomics Platform"/>
            <consortium name="The Broad Institute Genome Sequencing Center for Infectious Disease"/>
            <person name="Wu L."/>
            <person name="Ma J."/>
        </authorList>
    </citation>
    <scope>NUCLEOTIDE SEQUENCE [LARGE SCALE GENOMIC DNA]</scope>
    <source>
        <strain evidence="9">KCTC 52368</strain>
    </source>
</reference>
<dbReference type="SUPFAM" id="SSF56112">
    <property type="entry name" value="Protein kinase-like (PK-like)"/>
    <property type="match status" value="1"/>
</dbReference>
<keyword evidence="4 5" id="KW-0067">ATP-binding</keyword>
<dbReference type="InterPro" id="IPR045269">
    <property type="entry name" value="Atg1-like"/>
</dbReference>
<dbReference type="RefSeq" id="WP_377768391.1">
    <property type="nucleotide sequence ID" value="NZ_JBHULB010000082.1"/>
</dbReference>
<sequence>MKLNQYEWDPEKDKLGEGTFAEVFKAKDINANRFVALKIYKTSVKGNTSGSTEQSKYSLEQEFQNIEAVSHTNIITYHGLNYIKHTDAMGREGSYPVIIMEYANQGTLTQFLKTNPQKIISNKLIKDIIKGIGHLHEEGIIHRDLKPGNILVSKNKRGVYTAKITDFGISKDTLSSDADTTSHTELVGTPHYMAPEQIYQKRFGLEGSISSRTDLWALGVIIFKIFTGKLPFGNGVQDIELVHEAITKGEIDLTGVPQDYHKLLIHCFKKNAVDRVSSANEMLSFIGQEETIIPEIEKDNDLERTVVLPENDGLGEGTIGIYSINRDNKDENQESLFVTPTKIQKILLGIFGIVNLLWFGYYWLTEEKSPNVYLIYPLLIILFAIFYLKSNKKLESLKLSVYGLMMYCNIIFLMLVYSAFYQGILEGKIILSIVFILTFQVGLSIWLIFSQKNKIDKIRRDINLSSYLLATSILLYLVSYALYIYDDVIGASTFVLLTDSMAVLTLLPNVFFTTALLFFVFDVHKKFPLSLIGFFIASIVVASIWWLLLDYDNGYKISLISSYMQELKAGYYLWLLSIFIGFSVVVYDALKTTRLKNFYWPILGFILLILGVTFNAKWSTSKSVYDYNRGFENVNYSQFKQAFKNGKPLKVSSYKLKNFIKNILVKYDDENANTVKRMLKLFVNSNGLVTNIGDADLASAITKEDPELVKILLSPTGSTKLEDVDFVHDDKSLLQQARDLENQEIEKLLINAGAKLTDQEKLVLDLKEMKALRAKKYNYLEDFSNGSVKFLEESSKDATWSHQYSAYKLNIKNDKLSYYKTAPFDLDTKKPYTVSVKVTRGTKAGTAGVVFDSNNSDYHIAVVGDNSLIIYKNMSGKWIKIKEAAVTSNKSINIISVTKNGNYISCYLNNKLVISNELIDSTGGNYFGFINSNPNGSVTTYFDDFRITGTKK</sequence>
<dbReference type="Pfam" id="PF00069">
    <property type="entry name" value="Pkinase"/>
    <property type="match status" value="1"/>
</dbReference>
<keyword evidence="3 8" id="KW-0418">Kinase</keyword>
<dbReference type="Gene3D" id="1.10.510.10">
    <property type="entry name" value="Transferase(Phosphotransferase) domain 1"/>
    <property type="match status" value="1"/>
</dbReference>
<feature type="transmembrane region" description="Helical" evidence="6">
    <location>
        <begin position="370"/>
        <end position="388"/>
    </location>
</feature>
<dbReference type="Gene3D" id="2.60.120.560">
    <property type="entry name" value="Exo-inulinase, domain 1"/>
    <property type="match status" value="1"/>
</dbReference>
<dbReference type="InterPro" id="IPR011009">
    <property type="entry name" value="Kinase-like_dom_sf"/>
</dbReference>
<feature type="transmembrane region" description="Helical" evidence="6">
    <location>
        <begin position="461"/>
        <end position="482"/>
    </location>
</feature>
<evidence type="ECO:0000259" key="7">
    <source>
        <dbReference type="PROSITE" id="PS50011"/>
    </source>
</evidence>
<dbReference type="EMBL" id="JBHULB010000082">
    <property type="protein sequence ID" value="MFD2588925.1"/>
    <property type="molecule type" value="Genomic_DNA"/>
</dbReference>